<reference evidence="6 7" key="1">
    <citation type="submission" date="2018-05" db="EMBL/GenBank/DDBJ databases">
        <title>Nocardioides silvaticus genome.</title>
        <authorList>
            <person name="Li C."/>
            <person name="Wang G."/>
        </authorList>
    </citation>
    <scope>NUCLEOTIDE SEQUENCE [LARGE SCALE GENOMIC DNA]</scope>
    <source>
        <strain evidence="6 7">CCTCC AB 2018079</strain>
    </source>
</reference>
<evidence type="ECO:0000256" key="4">
    <source>
        <dbReference type="RuleBase" id="RU003345"/>
    </source>
</evidence>
<dbReference type="InterPro" id="IPR016163">
    <property type="entry name" value="Ald_DH_C"/>
</dbReference>
<evidence type="ECO:0000256" key="3">
    <source>
        <dbReference type="PROSITE-ProRule" id="PRU10007"/>
    </source>
</evidence>
<evidence type="ECO:0000259" key="5">
    <source>
        <dbReference type="Pfam" id="PF00171"/>
    </source>
</evidence>
<sequence length="457" mass="47849">MTATLGTATRTFAVRDPATTEVVAVVPDGDAADATAAVDAAAAAFPAWSATAPRVRAEVLRRAYEAIVADADRLAALITSENGKSDADARAEVGYAAEFFRWFSEEAVRTEGGYGVSPAGGTRTIVTHRPVGVAALVTPWNFPAAMASRKIAPALAAGCTVVLKPAAETPLTALAIAELLTVAGVPEGVVNVVATTSPAEVVTTWLEDPRVRKVSFTGSTGVGRTLLKQAADRVLNSSMELGGNAPFVVTGDADVEAAVAGAMVAKFRNGGQACTAANRFFVHADVVEEFVARFGAHVDELEVAPLISDRAVEEVAALVDEAIADGAVVRHRGPVGDRGWRYPATLLTGVRPDMRIAREEIFGPVVTIIPWDDEATMLEQANDSELGLAAYVYAGRLQDALRIAEALDAGMVGVNRGVVSDPATPFGGVKQSGIGREGAREGIREYQETQYFSVDWS</sequence>
<feature type="active site" evidence="3">
    <location>
        <position position="240"/>
    </location>
</feature>
<dbReference type="Pfam" id="PF00171">
    <property type="entry name" value="Aldedh"/>
    <property type="match status" value="1"/>
</dbReference>
<gene>
    <name evidence="6" type="ORF">DJ010_10745</name>
</gene>
<evidence type="ECO:0000256" key="1">
    <source>
        <dbReference type="ARBA" id="ARBA00009986"/>
    </source>
</evidence>
<dbReference type="GO" id="GO:0009450">
    <property type="term" value="P:gamma-aminobutyric acid catabolic process"/>
    <property type="evidence" value="ECO:0007669"/>
    <property type="project" value="TreeGrafter"/>
</dbReference>
<evidence type="ECO:0000256" key="2">
    <source>
        <dbReference type="ARBA" id="ARBA00023002"/>
    </source>
</evidence>
<dbReference type="InterPro" id="IPR016160">
    <property type="entry name" value="Ald_DH_CS_CYS"/>
</dbReference>
<accession>A0A316TEK0</accession>
<comment type="caution">
    <text evidence="6">The sequence shown here is derived from an EMBL/GenBank/DDBJ whole genome shotgun (WGS) entry which is preliminary data.</text>
</comment>
<dbReference type="GO" id="GO:0004777">
    <property type="term" value="F:succinate-semialdehyde dehydrogenase (NAD+) activity"/>
    <property type="evidence" value="ECO:0007669"/>
    <property type="project" value="TreeGrafter"/>
</dbReference>
<dbReference type="SUPFAM" id="SSF53720">
    <property type="entry name" value="ALDH-like"/>
    <property type="match status" value="1"/>
</dbReference>
<keyword evidence="7" id="KW-1185">Reference proteome</keyword>
<protein>
    <submittedName>
        <fullName evidence="6">NAD-dependent succinate-semialdehyde dehydrogenase</fullName>
    </submittedName>
</protein>
<evidence type="ECO:0000313" key="6">
    <source>
        <dbReference type="EMBL" id="PWN02870.1"/>
    </source>
</evidence>
<dbReference type="AlphaFoldDB" id="A0A316TEK0"/>
<dbReference type="InterPro" id="IPR016161">
    <property type="entry name" value="Ald_DH/histidinol_DH"/>
</dbReference>
<keyword evidence="2 4" id="KW-0560">Oxidoreductase</keyword>
<dbReference type="InterPro" id="IPR015590">
    <property type="entry name" value="Aldehyde_DH_dom"/>
</dbReference>
<feature type="domain" description="Aldehyde dehydrogenase" evidence="5">
    <location>
        <begin position="9"/>
        <end position="450"/>
    </location>
</feature>
<organism evidence="6 7">
    <name type="scientific">Nocardioides silvaticus</name>
    <dbReference type="NCBI Taxonomy" id="2201891"/>
    <lineage>
        <taxon>Bacteria</taxon>
        <taxon>Bacillati</taxon>
        <taxon>Actinomycetota</taxon>
        <taxon>Actinomycetes</taxon>
        <taxon>Propionibacteriales</taxon>
        <taxon>Nocardioidaceae</taxon>
        <taxon>Nocardioides</taxon>
    </lineage>
</organism>
<name>A0A316TEK0_9ACTN</name>
<dbReference type="PANTHER" id="PTHR43353">
    <property type="entry name" value="SUCCINATE-SEMIALDEHYDE DEHYDROGENASE, MITOCHONDRIAL"/>
    <property type="match status" value="1"/>
</dbReference>
<dbReference type="PROSITE" id="PS00687">
    <property type="entry name" value="ALDEHYDE_DEHYDR_GLU"/>
    <property type="match status" value="1"/>
</dbReference>
<proteinExistence type="inferred from homology"/>
<dbReference type="EMBL" id="QGDD01000004">
    <property type="protein sequence ID" value="PWN02870.1"/>
    <property type="molecule type" value="Genomic_DNA"/>
</dbReference>
<dbReference type="InterPro" id="IPR016162">
    <property type="entry name" value="Ald_DH_N"/>
</dbReference>
<comment type="similarity">
    <text evidence="1 4">Belongs to the aldehyde dehydrogenase family.</text>
</comment>
<dbReference type="PANTHER" id="PTHR43353:SF5">
    <property type="entry name" value="SUCCINATE-SEMIALDEHYDE DEHYDROGENASE, MITOCHONDRIAL"/>
    <property type="match status" value="1"/>
</dbReference>
<dbReference type="PROSITE" id="PS00070">
    <property type="entry name" value="ALDEHYDE_DEHYDR_CYS"/>
    <property type="match status" value="1"/>
</dbReference>
<dbReference type="OrthoDB" id="6882680at2"/>
<dbReference type="FunFam" id="3.40.605.10:FF:000005">
    <property type="entry name" value="Succinate-semialdehyde dehydrogenase I"/>
    <property type="match status" value="1"/>
</dbReference>
<dbReference type="InterPro" id="IPR029510">
    <property type="entry name" value="Ald_DH_CS_GLU"/>
</dbReference>
<dbReference type="Gene3D" id="3.40.309.10">
    <property type="entry name" value="Aldehyde Dehydrogenase, Chain A, domain 2"/>
    <property type="match status" value="1"/>
</dbReference>
<dbReference type="Proteomes" id="UP000245507">
    <property type="component" value="Unassembled WGS sequence"/>
</dbReference>
<dbReference type="InterPro" id="IPR050740">
    <property type="entry name" value="Aldehyde_DH_Superfamily"/>
</dbReference>
<dbReference type="CDD" id="cd07103">
    <property type="entry name" value="ALDH_F5_SSADH_GabD"/>
    <property type="match status" value="1"/>
</dbReference>
<evidence type="ECO:0000313" key="7">
    <source>
        <dbReference type="Proteomes" id="UP000245507"/>
    </source>
</evidence>
<dbReference type="RefSeq" id="WP_109693671.1">
    <property type="nucleotide sequence ID" value="NZ_QGDD01000004.1"/>
</dbReference>
<dbReference type="Gene3D" id="3.40.605.10">
    <property type="entry name" value="Aldehyde Dehydrogenase, Chain A, domain 1"/>
    <property type="match status" value="1"/>
</dbReference>